<accession>A0A9W7W1G4</accession>
<feature type="compositionally biased region" description="Low complexity" evidence="3">
    <location>
        <begin position="173"/>
        <end position="185"/>
    </location>
</feature>
<dbReference type="PANTHER" id="PTHR46551:SF1">
    <property type="entry name" value="SAP DOMAIN-CONTAINING RIBONUCLEOPROTEIN"/>
    <property type="match status" value="1"/>
</dbReference>
<dbReference type="SUPFAM" id="SSF68906">
    <property type="entry name" value="SAP domain"/>
    <property type="match status" value="1"/>
</dbReference>
<dbReference type="Pfam" id="PF18592">
    <property type="entry name" value="Tho1_MOS11_C"/>
    <property type="match status" value="1"/>
</dbReference>
<dbReference type="EMBL" id="RIBY02001956">
    <property type="protein sequence ID" value="KAH9826777.1"/>
    <property type="molecule type" value="Genomic_DNA"/>
</dbReference>
<gene>
    <name evidence="5" type="ORF">Tdes44962_MAKER03321</name>
</gene>
<keyword evidence="1" id="KW-0597">Phosphoprotein</keyword>
<name>A0A9W7W1G4_9PEZI</name>
<comment type="similarity">
    <text evidence="2">Belongs to the SAP domain-containing ribonucleoprotein family.</text>
</comment>
<reference evidence="5 6" key="2">
    <citation type="journal article" date="2021" name="Curr. Genet.">
        <title>Genetic response to nitrogen starvation in the aggressive Eucalyptus foliar pathogen Teratosphaeria destructans.</title>
        <authorList>
            <person name="Havenga M."/>
            <person name="Wingfield B.D."/>
            <person name="Wingfield M.J."/>
            <person name="Dreyer L.L."/>
            <person name="Roets F."/>
            <person name="Aylward J."/>
        </authorList>
    </citation>
    <scope>NUCLEOTIDE SEQUENCE [LARGE SCALE GENOMIC DNA]</scope>
    <source>
        <strain evidence="5">CMW44962</strain>
    </source>
</reference>
<feature type="compositionally biased region" description="Acidic residues" evidence="3">
    <location>
        <begin position="51"/>
        <end position="61"/>
    </location>
</feature>
<feature type="compositionally biased region" description="Basic and acidic residues" evidence="3">
    <location>
        <begin position="186"/>
        <end position="197"/>
    </location>
</feature>
<sequence>MADYSKKKNDELVTLLKERGLPHTGKKADMVQRLNDHDAKQTAPPTATKADDEEIDWDDDIAQTATTEASKEAVAAGGVGEVKNPVDVPNQEPAIDPAQDSSLTVAAEGEPETAQEDEKAPEKDFSAGITEATLDEEIEKRRARAKKFGLTEDDDQIKMLLRAKKFGVTEGSGALGLLNSALSQGRKGEKAGEKRSLDTALSEETGRRKKGKFRHGRGDRQGDGKPAGGAPKQNGAAVEKKQGGAWMSEADRAKAEARKARFATAT</sequence>
<evidence type="ECO:0000313" key="6">
    <source>
        <dbReference type="Proteomes" id="UP001138500"/>
    </source>
</evidence>
<dbReference type="Gene3D" id="1.10.720.30">
    <property type="entry name" value="SAP domain"/>
    <property type="match status" value="1"/>
</dbReference>
<dbReference type="OrthoDB" id="445357at2759"/>
<feature type="region of interest" description="Disordered" evidence="3">
    <location>
        <begin position="34"/>
        <end position="138"/>
    </location>
</feature>
<protein>
    <submittedName>
        <fullName evidence="5">SAP domain</fullName>
    </submittedName>
</protein>
<evidence type="ECO:0000256" key="2">
    <source>
        <dbReference type="ARBA" id="ARBA00046328"/>
    </source>
</evidence>
<dbReference type="Pfam" id="PF02037">
    <property type="entry name" value="SAP"/>
    <property type="match status" value="1"/>
</dbReference>
<dbReference type="PROSITE" id="PS50800">
    <property type="entry name" value="SAP"/>
    <property type="match status" value="1"/>
</dbReference>
<evidence type="ECO:0000313" key="5">
    <source>
        <dbReference type="EMBL" id="KAH9826777.1"/>
    </source>
</evidence>
<reference evidence="5 6" key="1">
    <citation type="journal article" date="2018" name="IMA Fungus">
        <title>IMA Genome-F 10: Nine draft genome sequences of Claviceps purpurea s.lat., including C. arundinis, C. humidiphila, and C. cf. spartinae, pseudomolecules for the pitch canker pathogen Fusarium circinatum, draft genome of Davidsoniella eucalypti, Grosmannia galeiformis, Quambalaria eucalypti, and Teratosphaeria destructans.</title>
        <authorList>
            <person name="Wingfield B.D."/>
            <person name="Liu M."/>
            <person name="Nguyen H.D."/>
            <person name="Lane F.A."/>
            <person name="Morgan S.W."/>
            <person name="De Vos L."/>
            <person name="Wilken P.M."/>
            <person name="Duong T.A."/>
            <person name="Aylward J."/>
            <person name="Coetzee M.P."/>
            <person name="Dadej K."/>
            <person name="De Beer Z.W."/>
            <person name="Findlay W."/>
            <person name="Havenga M."/>
            <person name="Kolarik M."/>
            <person name="Menzies J.G."/>
            <person name="Naidoo K."/>
            <person name="Pochopski O."/>
            <person name="Shoukouhi P."/>
            <person name="Santana Q.C."/>
            <person name="Seifert K.A."/>
            <person name="Soal N."/>
            <person name="Steenkamp E.T."/>
            <person name="Tatham C.T."/>
            <person name="van der Nest M.A."/>
            <person name="Wingfield M.J."/>
        </authorList>
    </citation>
    <scope>NUCLEOTIDE SEQUENCE [LARGE SCALE GENOMIC DNA]</scope>
    <source>
        <strain evidence="5">CMW44962</strain>
    </source>
</reference>
<dbReference type="SMART" id="SM00513">
    <property type="entry name" value="SAP"/>
    <property type="match status" value="1"/>
</dbReference>
<dbReference type="GO" id="GO:0016973">
    <property type="term" value="P:poly(A)+ mRNA export from nucleus"/>
    <property type="evidence" value="ECO:0007669"/>
    <property type="project" value="TreeGrafter"/>
</dbReference>
<organism evidence="5 6">
    <name type="scientific">Teratosphaeria destructans</name>
    <dbReference type="NCBI Taxonomy" id="418781"/>
    <lineage>
        <taxon>Eukaryota</taxon>
        <taxon>Fungi</taxon>
        <taxon>Dikarya</taxon>
        <taxon>Ascomycota</taxon>
        <taxon>Pezizomycotina</taxon>
        <taxon>Dothideomycetes</taxon>
        <taxon>Dothideomycetidae</taxon>
        <taxon>Mycosphaerellales</taxon>
        <taxon>Teratosphaeriaceae</taxon>
        <taxon>Teratosphaeria</taxon>
    </lineage>
</organism>
<evidence type="ECO:0000256" key="3">
    <source>
        <dbReference type="SAM" id="MobiDB-lite"/>
    </source>
</evidence>
<comment type="caution">
    <text evidence="5">The sequence shown here is derived from an EMBL/GenBank/DDBJ whole genome shotgun (WGS) entry which is preliminary data.</text>
</comment>
<evidence type="ECO:0000259" key="4">
    <source>
        <dbReference type="PROSITE" id="PS50800"/>
    </source>
</evidence>
<dbReference type="GO" id="GO:0005634">
    <property type="term" value="C:nucleus"/>
    <property type="evidence" value="ECO:0007669"/>
    <property type="project" value="TreeGrafter"/>
</dbReference>
<dbReference type="InterPro" id="IPR052240">
    <property type="entry name" value="SAP_domain_ribonucleoprotein"/>
</dbReference>
<feature type="compositionally biased region" description="Basic and acidic residues" evidence="3">
    <location>
        <begin position="116"/>
        <end position="125"/>
    </location>
</feature>
<keyword evidence="6" id="KW-1185">Reference proteome</keyword>
<proteinExistence type="inferred from homology"/>
<dbReference type="InterPro" id="IPR040746">
    <property type="entry name" value="THO1_MOS11_C"/>
</dbReference>
<dbReference type="AlphaFoldDB" id="A0A9W7W1G4"/>
<dbReference type="Proteomes" id="UP001138500">
    <property type="component" value="Unassembled WGS sequence"/>
</dbReference>
<evidence type="ECO:0000256" key="1">
    <source>
        <dbReference type="ARBA" id="ARBA00022553"/>
    </source>
</evidence>
<feature type="compositionally biased region" description="Basic and acidic residues" evidence="3">
    <location>
        <begin position="249"/>
        <end position="259"/>
    </location>
</feature>
<dbReference type="InterPro" id="IPR003034">
    <property type="entry name" value="SAP_dom"/>
</dbReference>
<dbReference type="InterPro" id="IPR036361">
    <property type="entry name" value="SAP_dom_sf"/>
</dbReference>
<feature type="domain" description="SAP" evidence="4">
    <location>
        <begin position="4"/>
        <end position="38"/>
    </location>
</feature>
<dbReference type="PANTHER" id="PTHR46551">
    <property type="entry name" value="SAP DOMAIN-CONTAINING RIBONUCLEOPROTEIN"/>
    <property type="match status" value="1"/>
</dbReference>
<feature type="region of interest" description="Disordered" evidence="3">
    <location>
        <begin position="173"/>
        <end position="266"/>
    </location>
</feature>